<keyword evidence="2" id="KW-1185">Reference proteome</keyword>
<evidence type="ECO:0000313" key="2">
    <source>
        <dbReference type="Proteomes" id="UP000016702"/>
    </source>
</evidence>
<reference evidence="1 2" key="1">
    <citation type="journal article" date="2014" name="Genome Announc.">
        <title>The Complete Genome Sequence of Pseudomonas putida NBRC 14164T Confirms High Intraspecies Variation.</title>
        <authorList>
            <person name="Ohji S."/>
            <person name="Yamazoe A."/>
            <person name="Hosoyama A."/>
            <person name="Tsuchikane K."/>
            <person name="Ezaki T."/>
            <person name="Fujita N."/>
        </authorList>
    </citation>
    <scope>NUCLEOTIDE SEQUENCE [LARGE SCALE GENOMIC DNA]</scope>
    <source>
        <strain evidence="1 2">NBRC 14164</strain>
    </source>
</reference>
<dbReference type="PROSITE" id="PS51257">
    <property type="entry name" value="PROKAR_LIPOPROTEIN"/>
    <property type="match status" value="1"/>
</dbReference>
<evidence type="ECO:0008006" key="3">
    <source>
        <dbReference type="Google" id="ProtNLM"/>
    </source>
</evidence>
<proteinExistence type="predicted"/>
<dbReference type="Proteomes" id="UP000016702">
    <property type="component" value="Chromosome"/>
</dbReference>
<sequence length="159" mass="17162">MKRVLLVMAMGVGVLSGCKSPEDKMVSVCTDIAKMSVADPSSLLVNSGSVVQAIPTKESLFRFASLNFDGELTGDSKAWYDIQVKELDKLKESYASIDYTDKSSLARRGQAICWFMDRGDGPVLGSVSVAGKSYSGTDLLMVFVSNPRPKYLSSSNAIE</sequence>
<dbReference type="RefSeq" id="WP_016498921.1">
    <property type="nucleotide sequence ID" value="NC_021505.1"/>
</dbReference>
<organism evidence="1 2">
    <name type="scientific">Pseudomonas putida NBRC 14164</name>
    <dbReference type="NCBI Taxonomy" id="1211579"/>
    <lineage>
        <taxon>Bacteria</taxon>
        <taxon>Pseudomonadati</taxon>
        <taxon>Pseudomonadota</taxon>
        <taxon>Gammaproteobacteria</taxon>
        <taxon>Pseudomonadales</taxon>
        <taxon>Pseudomonadaceae</taxon>
        <taxon>Pseudomonas</taxon>
    </lineage>
</organism>
<dbReference type="EMBL" id="AP013070">
    <property type="protein sequence ID" value="BAN53669.1"/>
    <property type="molecule type" value="Genomic_DNA"/>
</dbReference>
<name>A0ABM7EDL0_PSEPU</name>
<gene>
    <name evidence="1" type="ORF">PP4_18160</name>
</gene>
<accession>A0ABM7EDL0</accession>
<evidence type="ECO:0000313" key="1">
    <source>
        <dbReference type="EMBL" id="BAN53669.1"/>
    </source>
</evidence>
<protein>
    <recommendedName>
        <fullName evidence="3">Lipoprotein</fullName>
    </recommendedName>
</protein>
<dbReference type="GeneID" id="45527022"/>